<dbReference type="Gene3D" id="2.10.110.10">
    <property type="entry name" value="Cysteine Rich Protein"/>
    <property type="match status" value="2"/>
</dbReference>
<dbReference type="AlphaFoldDB" id="A0AAW0TVQ3"/>
<feature type="domain" description="LIM zinc-binding" evidence="13">
    <location>
        <begin position="274"/>
        <end position="336"/>
    </location>
</feature>
<protein>
    <recommendedName>
        <fullName evidence="17">LIM/homeobox protein Lhx9</fullName>
    </recommendedName>
</protein>
<dbReference type="SUPFAM" id="SSF57716">
    <property type="entry name" value="Glucocorticoid receptor-like (DNA-binding domain)"/>
    <property type="match status" value="1"/>
</dbReference>
<proteinExistence type="predicted"/>
<dbReference type="SMART" id="SM00132">
    <property type="entry name" value="LIM"/>
    <property type="match status" value="2"/>
</dbReference>
<dbReference type="FunFam" id="1.10.10.60:FF:000027">
    <property type="entry name" value="LIM/homeobox protein Lhx9"/>
    <property type="match status" value="1"/>
</dbReference>
<keyword evidence="7 9" id="KW-0371">Homeobox</keyword>
<evidence type="ECO:0000256" key="8">
    <source>
        <dbReference type="ARBA" id="ARBA00023242"/>
    </source>
</evidence>
<dbReference type="PROSITE" id="PS50023">
    <property type="entry name" value="LIM_DOMAIN_2"/>
    <property type="match status" value="2"/>
</dbReference>
<dbReference type="GO" id="GO:0000977">
    <property type="term" value="F:RNA polymerase II transcription regulatory region sequence-specific DNA binding"/>
    <property type="evidence" value="ECO:0007669"/>
    <property type="project" value="TreeGrafter"/>
</dbReference>
<feature type="region of interest" description="Disordered" evidence="12">
    <location>
        <begin position="44"/>
        <end position="85"/>
    </location>
</feature>
<dbReference type="InterPro" id="IPR001781">
    <property type="entry name" value="Znf_LIM"/>
</dbReference>
<accession>A0AAW0TVQ3</accession>
<evidence type="ECO:0000256" key="6">
    <source>
        <dbReference type="ARBA" id="ARBA00023125"/>
    </source>
</evidence>
<dbReference type="InterPro" id="IPR001356">
    <property type="entry name" value="HD"/>
</dbReference>
<dbReference type="Pfam" id="PF00046">
    <property type="entry name" value="Homeodomain"/>
    <property type="match status" value="1"/>
</dbReference>
<feature type="domain" description="Homeobox" evidence="14">
    <location>
        <begin position="417"/>
        <end position="477"/>
    </location>
</feature>
<keyword evidence="5 10" id="KW-0440">LIM domain</keyword>
<dbReference type="PROSITE" id="PS00027">
    <property type="entry name" value="HOMEOBOX_1"/>
    <property type="match status" value="1"/>
</dbReference>
<evidence type="ECO:0000256" key="2">
    <source>
        <dbReference type="ARBA" id="ARBA00022723"/>
    </source>
</evidence>
<dbReference type="InterPro" id="IPR017970">
    <property type="entry name" value="Homeobox_CS"/>
</dbReference>
<comment type="subcellular location">
    <subcellularLocation>
        <location evidence="1 9 11">Nucleus</location>
    </subcellularLocation>
</comment>
<evidence type="ECO:0000313" key="15">
    <source>
        <dbReference type="EMBL" id="KAK8391849.1"/>
    </source>
</evidence>
<keyword evidence="8 9" id="KW-0539">Nucleus</keyword>
<evidence type="ECO:0000256" key="5">
    <source>
        <dbReference type="ARBA" id="ARBA00023038"/>
    </source>
</evidence>
<dbReference type="EMBL" id="JARAKH010000023">
    <property type="protein sequence ID" value="KAK8391849.1"/>
    <property type="molecule type" value="Genomic_DNA"/>
</dbReference>
<dbReference type="Pfam" id="PF00412">
    <property type="entry name" value="LIM"/>
    <property type="match status" value="2"/>
</dbReference>
<dbReference type="PROSITE" id="PS50071">
    <property type="entry name" value="HOMEOBOX_2"/>
    <property type="match status" value="1"/>
</dbReference>
<feature type="DNA-binding region" description="Homeobox" evidence="9">
    <location>
        <begin position="419"/>
        <end position="478"/>
    </location>
</feature>
<keyword evidence="2 10" id="KW-0479">Metal-binding</keyword>
<sequence>MAAGNTHHACRGCRRRRASRQAGPRPPLAGQSFLVTVRLLSGLGQGAGPAARRHPAGQPDGGAAAPACSAPPPQNRQPSASVDNRKAGRAVRICLIAPEICVEASPGRRRRADGRGVWSSAPAGNGRVTCSPAPPSPRTGHVEEETHLPTHTCQHTPAKTHQQDSPSSTPDHHLTRQDTSPLRRTPESKEPSVQEPESVKMLDRQEEPHSQEEAVCVGCGVRITERWFSKTQEGVWHSACLRCWECHQPLEEKCFAKHGHLYCREDYFRIFGCGRCGRCNLDIAPQELVMRARHHVFHLHCFTCASCHQQLHKGDHFGMREGAVYCRVHYELILQSEAEMEAVGVSSGMSFPPLSPATPRLAFYNGVGAAQKGRPRKRKPNEDMPPLTPLTPGMELVSGGEMSMEAYRYDPQPPGQTRTKRMRTSFKHHQLRTMKSYFNLNQNPDAKDLKQLAQKTGLSKRVLQVWFQNARAKWRRNLLKQEQERHVGDKMKDQSSLLTDLRPVESLGPGLTDLYAMSSGDEGSQSLQFTDMCQ</sequence>
<evidence type="ECO:0000259" key="13">
    <source>
        <dbReference type="PROSITE" id="PS50023"/>
    </source>
</evidence>
<keyword evidence="3" id="KW-0677">Repeat</keyword>
<dbReference type="GO" id="GO:0046872">
    <property type="term" value="F:metal ion binding"/>
    <property type="evidence" value="ECO:0007669"/>
    <property type="project" value="UniProtKB-KW"/>
</dbReference>
<gene>
    <name evidence="15" type="ORF">O3P69_017456</name>
</gene>
<reference evidence="15 16" key="1">
    <citation type="submission" date="2023-03" db="EMBL/GenBank/DDBJ databases">
        <title>High-quality genome of Scylla paramamosain provides insights in environmental adaptation.</title>
        <authorList>
            <person name="Zhang L."/>
        </authorList>
    </citation>
    <scope>NUCLEOTIDE SEQUENCE [LARGE SCALE GENOMIC DNA]</scope>
    <source>
        <strain evidence="15">LZ_2023a</strain>
        <tissue evidence="15">Muscle</tissue>
    </source>
</reference>
<keyword evidence="6 9" id="KW-0238">DNA-binding</keyword>
<evidence type="ECO:0000256" key="11">
    <source>
        <dbReference type="RuleBase" id="RU000682"/>
    </source>
</evidence>
<dbReference type="Gene3D" id="1.10.10.60">
    <property type="entry name" value="Homeodomain-like"/>
    <property type="match status" value="1"/>
</dbReference>
<evidence type="ECO:0008006" key="17">
    <source>
        <dbReference type="Google" id="ProtNLM"/>
    </source>
</evidence>
<feature type="compositionally biased region" description="Low complexity" evidence="12">
    <location>
        <begin position="56"/>
        <end position="68"/>
    </location>
</feature>
<evidence type="ECO:0000256" key="9">
    <source>
        <dbReference type="PROSITE-ProRule" id="PRU00108"/>
    </source>
</evidence>
<keyword evidence="4 10" id="KW-0862">Zinc</keyword>
<evidence type="ECO:0000256" key="4">
    <source>
        <dbReference type="ARBA" id="ARBA00022833"/>
    </source>
</evidence>
<dbReference type="SUPFAM" id="SSF46689">
    <property type="entry name" value="Homeodomain-like"/>
    <property type="match status" value="1"/>
</dbReference>
<keyword evidence="16" id="KW-1185">Reference proteome</keyword>
<evidence type="ECO:0000256" key="3">
    <source>
        <dbReference type="ARBA" id="ARBA00022737"/>
    </source>
</evidence>
<feature type="region of interest" description="Disordered" evidence="12">
    <location>
        <begin position="105"/>
        <end position="207"/>
    </location>
</feature>
<dbReference type="PANTHER" id="PTHR24208">
    <property type="entry name" value="LIM/HOMEOBOX PROTEIN LHX"/>
    <property type="match status" value="1"/>
</dbReference>
<dbReference type="GO" id="GO:0000981">
    <property type="term" value="F:DNA-binding transcription factor activity, RNA polymerase II-specific"/>
    <property type="evidence" value="ECO:0007669"/>
    <property type="project" value="InterPro"/>
</dbReference>
<comment type="caution">
    <text evidence="15">The sequence shown here is derived from an EMBL/GenBank/DDBJ whole genome shotgun (WGS) entry which is preliminary data.</text>
</comment>
<evidence type="ECO:0000256" key="1">
    <source>
        <dbReference type="ARBA" id="ARBA00004123"/>
    </source>
</evidence>
<feature type="domain" description="LIM zinc-binding" evidence="13">
    <location>
        <begin position="214"/>
        <end position="273"/>
    </location>
</feature>
<dbReference type="GO" id="GO:0005634">
    <property type="term" value="C:nucleus"/>
    <property type="evidence" value="ECO:0007669"/>
    <property type="project" value="UniProtKB-SubCell"/>
</dbReference>
<feature type="region of interest" description="Disordered" evidence="12">
    <location>
        <begin position="370"/>
        <end position="392"/>
    </location>
</feature>
<feature type="compositionally biased region" description="Basic residues" evidence="12">
    <location>
        <begin position="8"/>
        <end position="19"/>
    </location>
</feature>
<evidence type="ECO:0000256" key="7">
    <source>
        <dbReference type="ARBA" id="ARBA00023155"/>
    </source>
</evidence>
<evidence type="ECO:0000256" key="10">
    <source>
        <dbReference type="PROSITE-ProRule" id="PRU00125"/>
    </source>
</evidence>
<evidence type="ECO:0000313" key="16">
    <source>
        <dbReference type="Proteomes" id="UP001487740"/>
    </source>
</evidence>
<organism evidence="15 16">
    <name type="scientific">Scylla paramamosain</name>
    <name type="common">Mud crab</name>
    <dbReference type="NCBI Taxonomy" id="85552"/>
    <lineage>
        <taxon>Eukaryota</taxon>
        <taxon>Metazoa</taxon>
        <taxon>Ecdysozoa</taxon>
        <taxon>Arthropoda</taxon>
        <taxon>Crustacea</taxon>
        <taxon>Multicrustacea</taxon>
        <taxon>Malacostraca</taxon>
        <taxon>Eumalacostraca</taxon>
        <taxon>Eucarida</taxon>
        <taxon>Decapoda</taxon>
        <taxon>Pleocyemata</taxon>
        <taxon>Brachyura</taxon>
        <taxon>Eubrachyura</taxon>
        <taxon>Portunoidea</taxon>
        <taxon>Portunidae</taxon>
        <taxon>Portuninae</taxon>
        <taxon>Scylla</taxon>
    </lineage>
</organism>
<name>A0AAW0TVQ3_SCYPA</name>
<feature type="region of interest" description="Disordered" evidence="12">
    <location>
        <begin position="1"/>
        <end position="30"/>
    </location>
</feature>
<dbReference type="SMART" id="SM00389">
    <property type="entry name" value="HOX"/>
    <property type="match status" value="1"/>
</dbReference>
<dbReference type="PANTHER" id="PTHR24208:SF168">
    <property type="entry name" value="PROTEIN APTEROUS"/>
    <property type="match status" value="1"/>
</dbReference>
<dbReference type="FunFam" id="2.10.110.10:FF:000136">
    <property type="entry name" value="LIM domain family"/>
    <property type="match status" value="1"/>
</dbReference>
<evidence type="ECO:0000259" key="14">
    <source>
        <dbReference type="PROSITE" id="PS50071"/>
    </source>
</evidence>
<dbReference type="InterPro" id="IPR009057">
    <property type="entry name" value="Homeodomain-like_sf"/>
</dbReference>
<dbReference type="GO" id="GO:0030182">
    <property type="term" value="P:neuron differentiation"/>
    <property type="evidence" value="ECO:0007669"/>
    <property type="project" value="TreeGrafter"/>
</dbReference>
<dbReference type="CDD" id="cd09377">
    <property type="entry name" value="LIM2_Lhx2_Lhx9"/>
    <property type="match status" value="1"/>
</dbReference>
<dbReference type="InterPro" id="IPR050453">
    <property type="entry name" value="LIM_Homeobox_TF"/>
</dbReference>
<dbReference type="Proteomes" id="UP001487740">
    <property type="component" value="Unassembled WGS sequence"/>
</dbReference>
<evidence type="ECO:0000256" key="12">
    <source>
        <dbReference type="SAM" id="MobiDB-lite"/>
    </source>
</evidence>
<feature type="compositionally biased region" description="Polar residues" evidence="12">
    <location>
        <begin position="149"/>
        <end position="169"/>
    </location>
</feature>
<feature type="compositionally biased region" description="Basic and acidic residues" evidence="12">
    <location>
        <begin position="184"/>
        <end position="207"/>
    </location>
</feature>
<dbReference type="CDD" id="cd00086">
    <property type="entry name" value="homeodomain"/>
    <property type="match status" value="1"/>
</dbReference>